<name>G0QWW7_ICHMU</name>
<proteinExistence type="predicted"/>
<dbReference type="EC" id="3.1.11.5" evidence="3"/>
<evidence type="ECO:0000313" key="4">
    <source>
        <dbReference type="Proteomes" id="UP000008983"/>
    </source>
</evidence>
<evidence type="ECO:0000313" key="3">
    <source>
        <dbReference type="EMBL" id="EGR30288.1"/>
    </source>
</evidence>
<dbReference type="GeneID" id="14906399"/>
<dbReference type="OMA" id="LEMINEW"/>
<feature type="domain" description="RyR/IP3R Homology associated" evidence="1">
    <location>
        <begin position="2199"/>
        <end position="2315"/>
    </location>
</feature>
<dbReference type="InterPro" id="IPR035910">
    <property type="entry name" value="RyR/IP3R_RIH_dom_sf"/>
</dbReference>
<dbReference type="EMBL" id="GL984019">
    <property type="protein sequence ID" value="EGR30288.1"/>
    <property type="molecule type" value="Genomic_DNA"/>
</dbReference>
<gene>
    <name evidence="3" type="ORF">IMG5_135840</name>
</gene>
<evidence type="ECO:0000259" key="2">
    <source>
        <dbReference type="Pfam" id="PF08709"/>
    </source>
</evidence>
<dbReference type="PANTHER" id="PTHR13715:SF99">
    <property type="entry name" value="INOSITOL 1,4,5-TRISPHOSPHATE RECEPTOR-LIKE PROTEIN A"/>
    <property type="match status" value="1"/>
</dbReference>
<protein>
    <submittedName>
        <fullName evidence="3">MIR domain protein</fullName>
        <ecNumber evidence="3">2.4.1.69</ecNumber>
        <ecNumber evidence="3">3.1.11.5</ecNumber>
    </submittedName>
</protein>
<dbReference type="InParanoid" id="G0QWW7"/>
<evidence type="ECO:0000259" key="1">
    <source>
        <dbReference type="Pfam" id="PF08454"/>
    </source>
</evidence>
<dbReference type="eggNOG" id="KOG3533">
    <property type="taxonomic scope" value="Eukaryota"/>
</dbReference>
<keyword evidence="3" id="KW-0808">Transferase</keyword>
<keyword evidence="3" id="KW-0328">Glycosyltransferase</keyword>
<accession>G0QWW7</accession>
<dbReference type="Proteomes" id="UP000008983">
    <property type="component" value="Unassembled WGS sequence"/>
</dbReference>
<dbReference type="SUPFAM" id="SSF100909">
    <property type="entry name" value="IP3 receptor type 1 binding core, domain 2"/>
    <property type="match status" value="2"/>
</dbReference>
<dbReference type="STRING" id="857967.G0QWW7"/>
<dbReference type="Gene3D" id="2.80.10.50">
    <property type="match status" value="2"/>
</dbReference>
<dbReference type="RefSeq" id="XP_004031875.1">
    <property type="nucleotide sequence ID" value="XM_004031827.1"/>
</dbReference>
<reference evidence="3 4" key="1">
    <citation type="submission" date="2011-07" db="EMBL/GenBank/DDBJ databases">
        <authorList>
            <person name="Coyne R."/>
            <person name="Brami D."/>
            <person name="Johnson J."/>
            <person name="Hostetler J."/>
            <person name="Hannick L."/>
            <person name="Clark T."/>
            <person name="Cassidy-Hanley D."/>
            <person name="Inman J."/>
        </authorList>
    </citation>
    <scope>NUCLEOTIDE SEQUENCE [LARGE SCALE GENOMIC DNA]</scope>
    <source>
        <strain evidence="3 4">G5</strain>
    </source>
</reference>
<dbReference type="InterPro" id="IPR015925">
    <property type="entry name" value="Ryanodine_IP3_receptor"/>
</dbReference>
<dbReference type="GO" id="GO:0006816">
    <property type="term" value="P:calcium ion transport"/>
    <property type="evidence" value="ECO:0007669"/>
    <property type="project" value="InterPro"/>
</dbReference>
<dbReference type="Pfam" id="PF08454">
    <property type="entry name" value="RIH_assoc"/>
    <property type="match status" value="1"/>
</dbReference>
<keyword evidence="4" id="KW-1185">Reference proteome</keyword>
<dbReference type="GO" id="GO:0008107">
    <property type="term" value="F:galactoside 2-alpha-L-fucosyltransferase activity"/>
    <property type="evidence" value="ECO:0007669"/>
    <property type="project" value="UniProtKB-EC"/>
</dbReference>
<dbReference type="SUPFAM" id="SSF82109">
    <property type="entry name" value="MIR domain"/>
    <property type="match status" value="2"/>
</dbReference>
<dbReference type="Pfam" id="PF08709">
    <property type="entry name" value="Ins145_P3_rec"/>
    <property type="match status" value="1"/>
</dbReference>
<dbReference type="CDD" id="cd23263">
    <property type="entry name" value="beta-trefoil_MIR"/>
    <property type="match status" value="1"/>
</dbReference>
<dbReference type="GO" id="GO:0008854">
    <property type="term" value="F:exodeoxyribonuclease V activity"/>
    <property type="evidence" value="ECO:0007669"/>
    <property type="project" value="UniProtKB-EC"/>
</dbReference>
<keyword evidence="3" id="KW-0378">Hydrolase</keyword>
<dbReference type="PANTHER" id="PTHR13715">
    <property type="entry name" value="RYANODINE RECEPTOR AND IP3 RECEPTOR"/>
    <property type="match status" value="1"/>
</dbReference>
<feature type="domain" description="Inositol 1,4,5-trisphosphate/ryanodine receptor" evidence="2">
    <location>
        <begin position="48"/>
        <end position="219"/>
    </location>
</feature>
<organism evidence="3 4">
    <name type="scientific">Ichthyophthirius multifiliis</name>
    <name type="common">White spot disease agent</name>
    <name type="synonym">Ich</name>
    <dbReference type="NCBI Taxonomy" id="5932"/>
    <lineage>
        <taxon>Eukaryota</taxon>
        <taxon>Sar</taxon>
        <taxon>Alveolata</taxon>
        <taxon>Ciliophora</taxon>
        <taxon>Intramacronucleata</taxon>
        <taxon>Oligohymenophorea</taxon>
        <taxon>Hymenostomatida</taxon>
        <taxon>Ophryoglenina</taxon>
        <taxon>Ichthyophthirius</taxon>
    </lineage>
</organism>
<dbReference type="InterPro" id="IPR014821">
    <property type="entry name" value="Ins145_P3_rcpt"/>
</dbReference>
<dbReference type="InterPro" id="IPR013662">
    <property type="entry name" value="RIH_assoc-dom"/>
</dbReference>
<dbReference type="OrthoDB" id="76898at2759"/>
<dbReference type="InterPro" id="IPR036300">
    <property type="entry name" value="MIR_dom_sf"/>
</dbReference>
<sequence length="2392" mass="284004">MFEKQQIQSQNQLQIQTLTKSIKSQISRSIIQSDQEIAFKKTKEIQNVLPIKYGDTISISPATLENKFMMSDGFIQTKIQIKNLNFDGNGAQTERCLFRIYPQFNFSYLNNLNNKQQISFKKDKQISNQCLNLEREVIIEYKQNLDLYEKIKGTEVQFNTSIQLMHVASNKFLCCNYQEQSNIEKENFCLDLQQFSNLNTLFQFKQCYEHQKRADNIIYYRDIFYLICQNKYLQRIPFVHYSEERKQNNETQLIKADDQIIMKIQLDHIKEKKIQVNTKGQYLAVPQESQIHIQNQNRENNDQMQTQNISYKQLISRKSENIEKFKNSQKRISYEDKNQQIQEANVSLEAKTQWKAIKYSDNIQNEDLLQFGDKIWLNYIEKGQNLVTKRTQKGQIILQMENFEQSDQQSINYSKKYEGNTNGMWVIENKVWHKGGPVQWGQYFYLRNFSTGLYLSVLFEKSQNFFQYILKTNSFPDESSLFSFLQVDFTGQPFVTKYSLLFIKNRLFDGIIQIGKEDSTQLKVTDFQADQDNEQIFFQGNLQINIYKGKNLNENAFKIYKATIQEVEEANFLNSCLPILNQCIKILKSINGDKVKAQKAIKHKNLIENINMAKQCIIDISKFCQNKLIVGLDNYSSSGSHINTYRQKVLAEQYFIDLVVDLVVQLMNDQELQEYVNFLKIERTNKFIQKLKNYMKLQKINIEKFDNQLQLKNKCLYKNSQENQQLFQFMKVKVEVIKLSYNLLTFICQNNVENQKNVFYQKITHFKFQARYLKESIHCIVDIISNNEIILSNLTDNINILNKNRKSLSKNFPLKKQFSKEIQIQYNNKDNVVVYLLNLFQYQKKFIHLLKFFRQICKFDNKGISINQELIYKFLQSQENLENKMFLLIKINSQNQLEVQIDKNLYIINEEICGKNIKINSEIQYLIEQINFYADLSLSRNYLWNKYLEKKFPIQFILQTIFNENLHSDFRSAFCNLLLTVYIDREPLNILIVPQMCRTFNQKANILSPNSHKEYADIYNNFSFVQHRLYFEQLISYSDEYIKKQKIIINNDKCDKLTFNIVKILSTLLRFNVLQLLDKKSLYPIIFSSLIGLLETDQQNNDIINHVQKIRNIKYTKQLFQQNQNKIIAGICCVTKKVKQLTAEMLDVTQNLTQKTLKIMGNLIGITYRKKKILNEELSQYDEQVLSQNPLLGGLLQLLQIIKEGENHELKQANVQVEIKQEICNLVLFFHDMRIDYLLTNFIEWFGQISNLTAQQMEKELKGNSIQSTIPNISKTGIDEIDIQYKPKQLPPWFLRPFVHISPKNKKKQFVDYTDFSINQFDDLDTLITGVQILPSLLITFYLASDSKLEDKILEIIIRQFSQCEMIFTKLQEIEILFSDKDIFLYQLLKNRIQQLQVMAEKSEVWFMQFQENIKQTYQGEIVKNTENNLEINKIIQILDEINSLFFSGSEVNGENNKIQTSQFYEYIQKNIKNTSYYQQQQIMQFIPEQINKNRQKIFRYLEGHIPIINLIKDVQNQICQYLRDQNLQKDLILSLLEKLYSILKHFCINNSENQQILVKYIPFFIDEISFDFGQFELIKAIYENNKFLCENFFNGTFFNQILVIIKQYGRQARFIEILGIIQKYTINKQTISLIENQINVYNLLIPLNQKHDKKNLENVLFGQLDSKNQLRFDFSLLEEDEDDDQNTVFNQQSNTSYEKYYIDQPFLYHSVLLNIFSQCVNGDEAFNINQYKLVNIFSLQYLIRILVEKDSFLLNQSFLGDTESYFGFFNRAKEIKVRSKQQGFNYLKPKILSLILNVFLNKNNPLLSLIMQEHNQIIEFIEIEINRFITIPNAQLYSVNDQYLEYFIESFVYFLIQFINKVIKNGGNQNEELLQKQYFQYLSQLGSYLVDQQNLLCQKITKFQQNIIFEFLLCLNIDSNTFTNNKVNNMYEILIKEGKKKLSFENQQNIYEEIGEEILKNQTSNKKFTQIEWKIFIKKCLENPHVKNCQEKEITALAECLLDVEKLYDRKIIFKDFFKKFICYLKNGIINKVNQNNMIYLLKILEKILDISPNYKGLGEMQNLFDQLEATKMFLELISDIKENPFDDNLFIQLLSFMIKLIEGGNQKVQNTIYNYFINHQKSEDLFNKFFTILTDQINNINKSFELKNFDFISMDSVNNEQEEFQNLVLNTMEKSTNIQEIQEKNNKEQEENYSQSSVLVVYLLRLLQLLCEGHNLQLQNYLRYQVNNRNSYDIITIIVDVKFIFFNLGKKKKKNIQSYQKLFEQFVNKLNKRNFQNTIKCIDTLTEFVQGPCYLNQEKIIDSKFLEIAQFILNKQIKKKFIKKQDQDIQRWQLEKLKYKIMILVAGCLELNSNTLVIKRVMRSLPLQTLKKIQLIYTEDIKNYMGINIQ</sequence>
<dbReference type="EC" id="2.4.1.69" evidence="3"/>